<feature type="signal peptide" evidence="1">
    <location>
        <begin position="1"/>
        <end position="19"/>
    </location>
</feature>
<gene>
    <name evidence="2" type="ORF">SAMN05444143_101324</name>
</gene>
<organism evidence="2 3">
    <name type="scientific">Flavobacterium succinicans</name>
    <dbReference type="NCBI Taxonomy" id="29536"/>
    <lineage>
        <taxon>Bacteria</taxon>
        <taxon>Pseudomonadati</taxon>
        <taxon>Bacteroidota</taxon>
        <taxon>Flavobacteriia</taxon>
        <taxon>Flavobacteriales</taxon>
        <taxon>Flavobacteriaceae</taxon>
        <taxon>Flavobacterium</taxon>
    </lineage>
</organism>
<feature type="chain" id="PRO_5010333223" description="MetA-pathway of phenol degradation" evidence="1">
    <location>
        <begin position="20"/>
        <end position="262"/>
    </location>
</feature>
<dbReference type="Pfam" id="PF13557">
    <property type="entry name" value="Phenol_MetA_deg"/>
    <property type="match status" value="1"/>
</dbReference>
<protein>
    <recommendedName>
        <fullName evidence="4">MetA-pathway of phenol degradation</fullName>
    </recommendedName>
</protein>
<proteinExistence type="predicted"/>
<dbReference type="Proteomes" id="UP000182961">
    <property type="component" value="Unassembled WGS sequence"/>
</dbReference>
<reference evidence="3" key="1">
    <citation type="submission" date="2016-10" db="EMBL/GenBank/DDBJ databases">
        <authorList>
            <person name="Varghese N."/>
            <person name="Submissions S."/>
        </authorList>
    </citation>
    <scope>NUCLEOTIDE SEQUENCE [LARGE SCALE GENOMIC DNA]</scope>
    <source>
        <strain evidence="3">DSM 4002</strain>
    </source>
</reference>
<evidence type="ECO:0000313" key="3">
    <source>
        <dbReference type="Proteomes" id="UP000182961"/>
    </source>
</evidence>
<dbReference type="InterPro" id="IPR025737">
    <property type="entry name" value="FApF"/>
</dbReference>
<dbReference type="eggNOG" id="COG3637">
    <property type="taxonomic scope" value="Bacteria"/>
</dbReference>
<accession>A0A1I4RF56</accession>
<dbReference type="EMBL" id="FOUT01000001">
    <property type="protein sequence ID" value="SFM50553.1"/>
    <property type="molecule type" value="Genomic_DNA"/>
</dbReference>
<dbReference type="AlphaFoldDB" id="A0A1I4RF56"/>
<keyword evidence="3" id="KW-1185">Reference proteome</keyword>
<sequence>MKKATLLLFSFLLMNTLSAQNETEELAKKLANPIASLISLPLQNNIDYGIGNLKGSRYTLNIQPVIPMSLSNDLNLITRVIVPIVSQYNISGMGNHESGLSDVVASAFFSPKNSKNGFTWGAGPVVLLPTGSNDFLTAKKFGVGPTVVALKQMGGWTYGALINQIWSVSGDEKRTDVNQMYVNPFVSFNWKSGAGVTAQLEWTESWSNKTTTLYFEPVFSAITAFGKQKISFAVGPRINISAPDYAESRFGLRASMVLLFPK</sequence>
<evidence type="ECO:0000256" key="1">
    <source>
        <dbReference type="SAM" id="SignalP"/>
    </source>
</evidence>
<name>A0A1I4RF56_9FLAO</name>
<keyword evidence="1" id="KW-0732">Signal</keyword>
<evidence type="ECO:0008006" key="4">
    <source>
        <dbReference type="Google" id="ProtNLM"/>
    </source>
</evidence>
<evidence type="ECO:0000313" key="2">
    <source>
        <dbReference type="EMBL" id="SFM50553.1"/>
    </source>
</evidence>